<dbReference type="AlphaFoldDB" id="A0A4Y8CZ79"/>
<feature type="compositionally biased region" description="Basic and acidic residues" evidence="1">
    <location>
        <begin position="98"/>
        <end position="182"/>
    </location>
</feature>
<evidence type="ECO:0000313" key="3">
    <source>
        <dbReference type="Proteomes" id="UP000297299"/>
    </source>
</evidence>
<protein>
    <submittedName>
        <fullName evidence="2">Uncharacterized protein</fullName>
    </submittedName>
</protein>
<dbReference type="EMBL" id="PHWZ01000253">
    <property type="protein sequence ID" value="TEY52887.1"/>
    <property type="molecule type" value="Genomic_DNA"/>
</dbReference>
<feature type="compositionally biased region" description="Basic and acidic residues" evidence="1">
    <location>
        <begin position="228"/>
        <end position="257"/>
    </location>
</feature>
<name>A0A4Y8CZ79_9HELO</name>
<evidence type="ECO:0000313" key="2">
    <source>
        <dbReference type="EMBL" id="TEY52887.1"/>
    </source>
</evidence>
<feature type="region of interest" description="Disordered" evidence="1">
    <location>
        <begin position="31"/>
        <end position="389"/>
    </location>
</feature>
<feature type="compositionally biased region" description="Basic and acidic residues" evidence="1">
    <location>
        <begin position="333"/>
        <end position="349"/>
    </location>
</feature>
<sequence>MSMSELLNLKLPHGPAKMRYDAETAKLKLEKEAAEKKAEQEKWKEEQSERPENKGRRERSPSSPRLSTGIERERERKYEKPLPERFRQQRGHNSLPAEDFHSAYLDRQRTEKLEQDRKEKKNIERRRREEEAKQNRWDEQERRGREEEDEICRGKIDPTDRAWKVRNEEDHKRIAEEIERAKRRESKARIATPERVHREKGGHTKPRENGEDAVRQEKSGKTHIYSSRSERKERERDRDVRNRSTSRDRDHNRDHVRVGRAPTDRNTGGGARHRNDVEYGNSSFYIRKSVPKPEVDRRGDERMNRARSTERRHTDRDTTRHSSPIALGPRHIGHTDEAVRGYTPHEDPRTSIYHPDSRAVPSQVDRSGYRRPAPGDPDYYNPRHGMYRG</sequence>
<feature type="compositionally biased region" description="Basic and acidic residues" evidence="1">
    <location>
        <begin position="192"/>
        <end position="220"/>
    </location>
</feature>
<dbReference type="OrthoDB" id="3562781at2759"/>
<feature type="compositionally biased region" description="Basic and acidic residues" evidence="1">
    <location>
        <begin position="291"/>
        <end position="320"/>
    </location>
</feature>
<feature type="compositionally biased region" description="Basic and acidic residues" evidence="1">
    <location>
        <begin position="70"/>
        <end position="87"/>
    </location>
</feature>
<accession>A0A4Y8CZ79</accession>
<evidence type="ECO:0000256" key="1">
    <source>
        <dbReference type="SAM" id="MobiDB-lite"/>
    </source>
</evidence>
<proteinExistence type="predicted"/>
<dbReference type="Proteomes" id="UP000297299">
    <property type="component" value="Unassembled WGS sequence"/>
</dbReference>
<keyword evidence="3" id="KW-1185">Reference proteome</keyword>
<gene>
    <name evidence="2" type="ORF">BOTCAL_0254g00120</name>
</gene>
<reference evidence="2 3" key="1">
    <citation type="submission" date="2017-11" db="EMBL/GenBank/DDBJ databases">
        <title>Comparative genomics of Botrytis spp.</title>
        <authorList>
            <person name="Valero-Jimenez C.A."/>
            <person name="Tapia P."/>
            <person name="Veloso J."/>
            <person name="Silva-Moreno E."/>
            <person name="Staats M."/>
            <person name="Valdes J.H."/>
            <person name="Van Kan J.A.L."/>
        </authorList>
    </citation>
    <scope>NUCLEOTIDE SEQUENCE [LARGE SCALE GENOMIC DNA]</scope>
    <source>
        <strain evidence="2 3">MUCL2830</strain>
    </source>
</reference>
<comment type="caution">
    <text evidence="2">The sequence shown here is derived from an EMBL/GenBank/DDBJ whole genome shotgun (WGS) entry which is preliminary data.</text>
</comment>
<feature type="compositionally biased region" description="Basic and acidic residues" evidence="1">
    <location>
        <begin position="31"/>
        <end position="60"/>
    </location>
</feature>
<organism evidence="2 3">
    <name type="scientific">Botryotinia calthae</name>
    <dbReference type="NCBI Taxonomy" id="38488"/>
    <lineage>
        <taxon>Eukaryota</taxon>
        <taxon>Fungi</taxon>
        <taxon>Dikarya</taxon>
        <taxon>Ascomycota</taxon>
        <taxon>Pezizomycotina</taxon>
        <taxon>Leotiomycetes</taxon>
        <taxon>Helotiales</taxon>
        <taxon>Sclerotiniaceae</taxon>
        <taxon>Botryotinia</taxon>
    </lineage>
</organism>